<feature type="domain" description="Tryptophan synthase beta chain-like PALP" evidence="5">
    <location>
        <begin position="141"/>
        <end position="434"/>
    </location>
</feature>
<proteinExistence type="predicted"/>
<dbReference type="GO" id="GO:0004794">
    <property type="term" value="F:threonine deaminase activity"/>
    <property type="evidence" value="ECO:0007669"/>
    <property type="project" value="TreeGrafter"/>
</dbReference>
<protein>
    <recommendedName>
        <fullName evidence="5">Tryptophan synthase beta chain-like PALP domain-containing protein</fullName>
    </recommendedName>
</protein>
<dbReference type="GO" id="GO:0030170">
    <property type="term" value="F:pyridoxal phosphate binding"/>
    <property type="evidence" value="ECO:0007669"/>
    <property type="project" value="InterPro"/>
</dbReference>
<dbReference type="InterPro" id="IPR000634">
    <property type="entry name" value="Ser/Thr_deHydtase_PyrdxlP-BS"/>
</dbReference>
<dbReference type="Gene3D" id="3.40.50.1100">
    <property type="match status" value="2"/>
</dbReference>
<feature type="region of interest" description="Disordered" evidence="4">
    <location>
        <begin position="71"/>
        <end position="93"/>
    </location>
</feature>
<dbReference type="GO" id="GO:0006565">
    <property type="term" value="P:L-serine catabolic process"/>
    <property type="evidence" value="ECO:0007669"/>
    <property type="project" value="TreeGrafter"/>
</dbReference>
<feature type="compositionally biased region" description="Pro residues" evidence="4">
    <location>
        <begin position="78"/>
        <end position="93"/>
    </location>
</feature>
<evidence type="ECO:0000313" key="6">
    <source>
        <dbReference type="EMBL" id="JAT76840.1"/>
    </source>
</evidence>
<feature type="non-terminal residue" evidence="6">
    <location>
        <position position="1"/>
    </location>
</feature>
<dbReference type="GO" id="GO:0003941">
    <property type="term" value="F:L-serine ammonia-lyase activity"/>
    <property type="evidence" value="ECO:0007669"/>
    <property type="project" value="TreeGrafter"/>
</dbReference>
<accession>A0A1D2ACB3</accession>
<gene>
    <name evidence="6" type="ORF">g.25708</name>
</gene>
<evidence type="ECO:0000256" key="1">
    <source>
        <dbReference type="ARBA" id="ARBA00001933"/>
    </source>
</evidence>
<name>A0A1D2ACB3_AUXPR</name>
<dbReference type="PANTHER" id="PTHR48078:SF6">
    <property type="entry name" value="L-THREONINE DEHYDRATASE CATABOLIC TDCB"/>
    <property type="match status" value="1"/>
</dbReference>
<keyword evidence="3" id="KW-0456">Lyase</keyword>
<dbReference type="Pfam" id="PF00291">
    <property type="entry name" value="PALP"/>
    <property type="match status" value="1"/>
</dbReference>
<dbReference type="PROSITE" id="PS00165">
    <property type="entry name" value="DEHYDRATASE_SER_THR"/>
    <property type="match status" value="1"/>
</dbReference>
<dbReference type="SUPFAM" id="SSF53686">
    <property type="entry name" value="Tryptophan synthase beta subunit-like PLP-dependent enzymes"/>
    <property type="match status" value="1"/>
</dbReference>
<evidence type="ECO:0000256" key="4">
    <source>
        <dbReference type="SAM" id="MobiDB-lite"/>
    </source>
</evidence>
<dbReference type="GO" id="GO:0006567">
    <property type="term" value="P:L-threonine catabolic process"/>
    <property type="evidence" value="ECO:0007669"/>
    <property type="project" value="TreeGrafter"/>
</dbReference>
<dbReference type="InterPro" id="IPR036052">
    <property type="entry name" value="TrpB-like_PALP_sf"/>
</dbReference>
<evidence type="ECO:0000256" key="2">
    <source>
        <dbReference type="ARBA" id="ARBA00022898"/>
    </source>
</evidence>
<sequence length="452" mass="47656">LTALFESESSPGPSRLLRSKSRKISLRDKNTRIEQSGACVHRSAFPIYQLNFQYVLMTGVMQVFVPGRFIKSGNPRGRPTPPGRRMPAVPTPAVPRLKDTMTEAYFNERLEGQGWPRFDAEKANDVAREAWQALQHIYGLGVLETPLLRSPNLEAACTSCRVHLKLESSQATGSFKLRGATHALASLGGAGRVVTASTGNHALATVQAARALASRPEAPALEPVIFLPNTVTQGKARRLEALGATLRYAGDDCCDTEAAARAAAAAERCPYVSPYNDLRVAGGQGTVAFELLMALPRLHAVYVPVGGGGLVSGIASVLKAVDPCIKVIGCQPSASAVMAASVEAGRLLQDVISTETLSGATAGGVEPGSLTFPVCRDLVDEWVQVSEEEIAAAMVDLASWHALRVEGAAGVAVAALLRHVPGLRGKSVAVVLSGGNVSDDLMEEAHGIARRS</sequence>
<organism evidence="6">
    <name type="scientific">Auxenochlorella protothecoides</name>
    <name type="common">Green microalga</name>
    <name type="synonym">Chlorella protothecoides</name>
    <dbReference type="NCBI Taxonomy" id="3075"/>
    <lineage>
        <taxon>Eukaryota</taxon>
        <taxon>Viridiplantae</taxon>
        <taxon>Chlorophyta</taxon>
        <taxon>core chlorophytes</taxon>
        <taxon>Trebouxiophyceae</taxon>
        <taxon>Chlorellales</taxon>
        <taxon>Chlorellaceae</taxon>
        <taxon>Auxenochlorella</taxon>
    </lineage>
</organism>
<dbReference type="InterPro" id="IPR001926">
    <property type="entry name" value="TrpB-like_PALP"/>
</dbReference>
<comment type="cofactor">
    <cofactor evidence="1">
        <name>pyridoxal 5'-phosphate</name>
        <dbReference type="ChEBI" id="CHEBI:597326"/>
    </cofactor>
</comment>
<dbReference type="PANTHER" id="PTHR48078">
    <property type="entry name" value="THREONINE DEHYDRATASE, MITOCHONDRIAL-RELATED"/>
    <property type="match status" value="1"/>
</dbReference>
<dbReference type="AlphaFoldDB" id="A0A1D2ACB3"/>
<dbReference type="EMBL" id="GDKF01001782">
    <property type="protein sequence ID" value="JAT76840.1"/>
    <property type="molecule type" value="Transcribed_RNA"/>
</dbReference>
<dbReference type="GO" id="GO:0009097">
    <property type="term" value="P:isoleucine biosynthetic process"/>
    <property type="evidence" value="ECO:0007669"/>
    <property type="project" value="TreeGrafter"/>
</dbReference>
<dbReference type="InterPro" id="IPR050147">
    <property type="entry name" value="Ser/Thr_Dehydratase"/>
</dbReference>
<keyword evidence="2" id="KW-0663">Pyridoxal phosphate</keyword>
<evidence type="ECO:0000256" key="3">
    <source>
        <dbReference type="ARBA" id="ARBA00023239"/>
    </source>
</evidence>
<evidence type="ECO:0000259" key="5">
    <source>
        <dbReference type="Pfam" id="PF00291"/>
    </source>
</evidence>
<reference evidence="6" key="1">
    <citation type="submission" date="2015-08" db="EMBL/GenBank/DDBJ databases">
        <authorList>
            <person name="Babu N.S."/>
            <person name="Beckwith C.J."/>
            <person name="Beseler K.G."/>
            <person name="Brison A."/>
            <person name="Carone J.V."/>
            <person name="Caskin T.P."/>
            <person name="Diamond M."/>
            <person name="Durham M.E."/>
            <person name="Foxe J.M."/>
            <person name="Go M."/>
            <person name="Henderson B.A."/>
            <person name="Jones I.B."/>
            <person name="McGettigan J.A."/>
            <person name="Micheletti S.J."/>
            <person name="Nasrallah M.E."/>
            <person name="Ortiz D."/>
            <person name="Piller C.R."/>
            <person name="Privatt S.R."/>
            <person name="Schneider S.L."/>
            <person name="Sharp S."/>
            <person name="Smith T.C."/>
            <person name="Stanton J.D."/>
            <person name="Ullery H.E."/>
            <person name="Wilson R.J."/>
            <person name="Serrano M.G."/>
            <person name="Buck G."/>
            <person name="Lee V."/>
            <person name="Wang Y."/>
            <person name="Carvalho R."/>
            <person name="Voegtly L."/>
            <person name="Shi R."/>
            <person name="Duckworth R."/>
            <person name="Johnson A."/>
            <person name="Loviza R."/>
            <person name="Walstead R."/>
            <person name="Shah Z."/>
            <person name="Kiflezghi M."/>
            <person name="Wade K."/>
            <person name="Ball S.L."/>
            <person name="Bradley K.W."/>
            <person name="Asai D.J."/>
            <person name="Bowman C.A."/>
            <person name="Russell D.A."/>
            <person name="Pope W.H."/>
            <person name="Jacobs-Sera D."/>
            <person name="Hendrix R.W."/>
            <person name="Hatfull G.F."/>
        </authorList>
    </citation>
    <scope>NUCLEOTIDE SEQUENCE</scope>
</reference>